<feature type="region of interest" description="Disordered" evidence="7">
    <location>
        <begin position="426"/>
        <end position="457"/>
    </location>
</feature>
<name>A0A7S0T9C8_9CHLO</name>
<dbReference type="PROSITE" id="PS50237">
    <property type="entry name" value="HECT"/>
    <property type="match status" value="1"/>
</dbReference>
<proteinExistence type="predicted"/>
<evidence type="ECO:0000256" key="2">
    <source>
        <dbReference type="ARBA" id="ARBA00004906"/>
    </source>
</evidence>
<dbReference type="GO" id="GO:0006511">
    <property type="term" value="P:ubiquitin-dependent protein catabolic process"/>
    <property type="evidence" value="ECO:0007669"/>
    <property type="project" value="TreeGrafter"/>
</dbReference>
<keyword evidence="5 6" id="KW-0833">Ubl conjugation pathway</keyword>
<evidence type="ECO:0000256" key="3">
    <source>
        <dbReference type="ARBA" id="ARBA00012485"/>
    </source>
</evidence>
<feature type="active site" description="Glycyl thioester intermediate" evidence="6">
    <location>
        <position position="1499"/>
    </location>
</feature>
<feature type="compositionally biased region" description="Basic and acidic residues" evidence="7">
    <location>
        <begin position="1"/>
        <end position="22"/>
    </location>
</feature>
<dbReference type="Pfam" id="PF00632">
    <property type="entry name" value="HECT"/>
    <property type="match status" value="1"/>
</dbReference>
<evidence type="ECO:0000256" key="7">
    <source>
        <dbReference type="SAM" id="MobiDB-lite"/>
    </source>
</evidence>
<dbReference type="InterPro" id="IPR035983">
    <property type="entry name" value="Hect_E3_ubiquitin_ligase"/>
</dbReference>
<protein>
    <recommendedName>
        <fullName evidence="3">HECT-type E3 ubiquitin transferase</fullName>
        <ecNumber evidence="3">2.3.2.26</ecNumber>
    </recommendedName>
</protein>
<dbReference type="SMART" id="SM00119">
    <property type="entry name" value="HECTc"/>
    <property type="match status" value="1"/>
</dbReference>
<feature type="compositionally biased region" description="Basic and acidic residues" evidence="7">
    <location>
        <begin position="32"/>
        <end position="43"/>
    </location>
</feature>
<dbReference type="PANTHER" id="PTHR11254">
    <property type="entry name" value="HECT DOMAIN UBIQUITIN-PROTEIN LIGASE"/>
    <property type="match status" value="1"/>
</dbReference>
<dbReference type="Gene3D" id="3.90.1750.10">
    <property type="entry name" value="Hect, E3 ligase catalytic domains"/>
    <property type="match status" value="1"/>
</dbReference>
<dbReference type="GO" id="GO:0005737">
    <property type="term" value="C:cytoplasm"/>
    <property type="evidence" value="ECO:0007669"/>
    <property type="project" value="TreeGrafter"/>
</dbReference>
<evidence type="ECO:0000256" key="6">
    <source>
        <dbReference type="PROSITE-ProRule" id="PRU00104"/>
    </source>
</evidence>
<evidence type="ECO:0000259" key="8">
    <source>
        <dbReference type="PROSITE" id="PS50237"/>
    </source>
</evidence>
<dbReference type="GO" id="GO:0061630">
    <property type="term" value="F:ubiquitin protein ligase activity"/>
    <property type="evidence" value="ECO:0007669"/>
    <property type="project" value="UniProtKB-EC"/>
</dbReference>
<gene>
    <name evidence="9" type="ORF">OMED0936_LOCUS129</name>
</gene>
<feature type="region of interest" description="Disordered" evidence="7">
    <location>
        <begin position="1"/>
        <end position="49"/>
    </location>
</feature>
<evidence type="ECO:0000256" key="5">
    <source>
        <dbReference type="ARBA" id="ARBA00022786"/>
    </source>
</evidence>
<comment type="catalytic activity">
    <reaction evidence="1">
        <text>S-ubiquitinyl-[E2 ubiquitin-conjugating enzyme]-L-cysteine + [acceptor protein]-L-lysine = [E2 ubiquitin-conjugating enzyme]-L-cysteine + N(6)-ubiquitinyl-[acceptor protein]-L-lysine.</text>
        <dbReference type="EC" id="2.3.2.26"/>
    </reaction>
</comment>
<sequence>MRGRKRAAEGGDSAREGGRNAREGAISARVARARDDGDGRDGEDAVEEDVVKRLRTMAPDMRDSVLSKLFSIYGAGASGSGTPERGGTAEAEGTPPSRVLEVAVPKEKEEPKRWDWKTQATEWQLKSLTSALGMSSSGTREELVATVQKQLAELAEPAEQLSVSLEKMAKILSHNERHSYLKLAKGDSVKRTVEALSRLRERAKLQSTRVLEVDPFEAMRNREQGPCVLDLAYLYMDFVADAFDAMFPLLRAEATGFLTPGSNVTQQLNRCMFLIFKVIGTSTNEGNLYDPRRAGRFLIELGNLRSAWRMHCGNIEKLNAHFYELVDALDDGAELNKVGDAAGTSMDGEDAPMSEFKDVIQLTPYALTELHESYHGPPSCAPHKDRDETFIGTPKSWATVWQAGSSSPEVDTNADASANVGAEISRQRTHERIFSTGSPPPENIDDAVPRGGSNDSLDQHREYAHGGDLNAEGRHQHALISNSRNFAQRAFRFEVNPQTNVEHMASRGTQHVDLNELHNITQGGNLDDYDDRSFIDWVTQGNNADNSAMVNRLAGMDAALVGDASEARLHASRLANSTRVQARLAFTERGHTVRVSSTPAMSSSRMRDATSITRLVTNLSTRLRSVSTPLLDTGRSKTTSPNTIKLFEHIARWELLGYSYSSELEMIGVGRPTLLAERLGALSSKDGRWCAVLGRALTVHCMPMQICIMNGLVSESHGEFKGSAAASMFCTAVTVVIRMILKSYHENGGTPKLRESNWWKTLAHLSDILITWSCGGTNISSTFPNTNEAEKPEMSNVAAKAILIGLKMPGGDAQYSYGKLFAIVAPKLLHDVAAADVPSAVVDAISGVCYLFGRIMCHEAKTEPLWTGAVDLCSTTIPAQLRASLDEACEWARHVRDTSKHAESACTAYVVESSLLMTDEPDAPAVMFRGRANVRRGVRLGLILGLAAAISRVSGKRIKAVSDLVIPPDEDEELQENEKDVKGESGIVKRSSGRTNSKRALHDVIDLNPVIGALDDCVNALACIGVPLAMLGWALDGGEKGIRGGLQLLGNSRWLHETAGEFPVHSPAQQIVDMTQLFLHTFAELRPSGTSSKSAVNALLSQRKWFKTFSLLHAVSPNMFYFGSSLDLIGASTDAFPHSFKIARLRKDLRRHAAEFQNTTSLSVTITRDSPCGNVWLAVESTCRRALVGRSLTVTFEGEDGLGDGVNREAMQVLIDSLARGPAGKPEEAVLCSLPASDASMKPCVFTFRPDVPLAAARFFGRVIGLIVASGVNINLPLAPWIWSALLGRKGAVSQLAAADESFARTLMTLCTHPITHDSNKWIEATGGLTFVRTIVVGNDVVNIDLVPNGSTIRVTEANRKQFVRAYARNSMHVVDGKSCEATMYAAREGLCDIIPPEILASLSPVDLERVVCGLPKIAVAAWKSATIYEPKITSAEEQRRVDWFWEAIESFTPSDQALVLHFWAAYTHLPHSGFEGLNFKVRFDEKLSTDHLPMAQTCFLTLRIPKYTSAEQCATRLLHAVRTGCTGFGFA</sequence>
<reference evidence="9" key="1">
    <citation type="submission" date="2021-01" db="EMBL/GenBank/DDBJ databases">
        <authorList>
            <person name="Corre E."/>
            <person name="Pelletier E."/>
            <person name="Niang G."/>
            <person name="Scheremetjew M."/>
            <person name="Finn R."/>
            <person name="Kale V."/>
            <person name="Holt S."/>
            <person name="Cochrane G."/>
            <person name="Meng A."/>
            <person name="Brown T."/>
            <person name="Cohen L."/>
        </authorList>
    </citation>
    <scope>NUCLEOTIDE SEQUENCE</scope>
    <source>
        <strain evidence="9">Clade-D-RCC2573</strain>
    </source>
</reference>
<dbReference type="InterPro" id="IPR050409">
    <property type="entry name" value="E3_ubiq-protein_ligase"/>
</dbReference>
<dbReference type="PANTHER" id="PTHR11254:SF67">
    <property type="entry name" value="E3 UBIQUITIN-PROTEIN LIGASE HUWE1"/>
    <property type="match status" value="1"/>
</dbReference>
<dbReference type="GO" id="GO:0000209">
    <property type="term" value="P:protein polyubiquitination"/>
    <property type="evidence" value="ECO:0007669"/>
    <property type="project" value="TreeGrafter"/>
</dbReference>
<dbReference type="InterPro" id="IPR000569">
    <property type="entry name" value="HECT_dom"/>
</dbReference>
<accession>A0A7S0T9C8</accession>
<dbReference type="Gene3D" id="3.30.2160.10">
    <property type="entry name" value="Hect, E3 ligase catalytic domain"/>
    <property type="match status" value="1"/>
</dbReference>
<evidence type="ECO:0000313" key="9">
    <source>
        <dbReference type="EMBL" id="CAD8727221.1"/>
    </source>
</evidence>
<keyword evidence="4" id="KW-0808">Transferase</keyword>
<dbReference type="Gene3D" id="3.30.2410.10">
    <property type="entry name" value="Hect, E3 ligase catalytic domain"/>
    <property type="match status" value="1"/>
</dbReference>
<dbReference type="EMBL" id="HBFF01000161">
    <property type="protein sequence ID" value="CAD8727221.1"/>
    <property type="molecule type" value="Transcribed_RNA"/>
</dbReference>
<comment type="pathway">
    <text evidence="2">Protein modification; protein ubiquitination.</text>
</comment>
<evidence type="ECO:0000256" key="1">
    <source>
        <dbReference type="ARBA" id="ARBA00000885"/>
    </source>
</evidence>
<evidence type="ECO:0000256" key="4">
    <source>
        <dbReference type="ARBA" id="ARBA00022679"/>
    </source>
</evidence>
<dbReference type="EC" id="2.3.2.26" evidence="3"/>
<feature type="region of interest" description="Disordered" evidence="7">
    <location>
        <begin position="970"/>
        <end position="993"/>
    </location>
</feature>
<organism evidence="9">
    <name type="scientific">Ostreococcus mediterraneus</name>
    <dbReference type="NCBI Taxonomy" id="1486918"/>
    <lineage>
        <taxon>Eukaryota</taxon>
        <taxon>Viridiplantae</taxon>
        <taxon>Chlorophyta</taxon>
        <taxon>Mamiellophyceae</taxon>
        <taxon>Mamiellales</taxon>
        <taxon>Bathycoccaceae</taxon>
        <taxon>Ostreococcus</taxon>
    </lineage>
</organism>
<feature type="domain" description="HECT" evidence="8">
    <location>
        <begin position="1184"/>
        <end position="1532"/>
    </location>
</feature>
<dbReference type="SUPFAM" id="SSF56204">
    <property type="entry name" value="Hect, E3 ligase catalytic domain"/>
    <property type="match status" value="1"/>
</dbReference>